<evidence type="ECO:0000256" key="3">
    <source>
        <dbReference type="ARBA" id="ARBA00023163"/>
    </source>
</evidence>
<dbReference type="InterPro" id="IPR050109">
    <property type="entry name" value="HTH-type_TetR-like_transc_reg"/>
</dbReference>
<name>A0A3A3GM80_PANTH</name>
<sequence length="225" mass="25928">MSPRTKEQNERMRAARMKLIRQAAFDVYLDRGIHRAEMNEIAKRAGVARASIYYYYRDKWELFRLLFLDFIEQTRQWAGRTLDTEEAPAARLQRHARYYMQRAAEDPSFVLLTRGIDEDLPAVFGEQATEQRDFLRLRPFLIRTFREGMTTGILRRSDPSLAADLYWGGLLGAMANLSARQAPREELGALVNEAVDLLCGAMIHKTQEMTPPIAMMHRLDEGGNS</sequence>
<dbReference type="InterPro" id="IPR009057">
    <property type="entry name" value="Homeodomain-like_sf"/>
</dbReference>
<dbReference type="SUPFAM" id="SSF48498">
    <property type="entry name" value="Tetracyclin repressor-like, C-terminal domain"/>
    <property type="match status" value="1"/>
</dbReference>
<dbReference type="InterPro" id="IPR036271">
    <property type="entry name" value="Tet_transcr_reg_TetR-rel_C_sf"/>
</dbReference>
<feature type="DNA-binding region" description="H-T-H motif" evidence="4">
    <location>
        <begin position="37"/>
        <end position="56"/>
    </location>
</feature>
<protein>
    <submittedName>
        <fullName evidence="6">TetR/AcrR family transcriptional regulator</fullName>
    </submittedName>
</protein>
<evidence type="ECO:0000256" key="2">
    <source>
        <dbReference type="ARBA" id="ARBA00023125"/>
    </source>
</evidence>
<dbReference type="PANTHER" id="PTHR30055:SF234">
    <property type="entry name" value="HTH-TYPE TRANSCRIPTIONAL REGULATOR BETI"/>
    <property type="match status" value="1"/>
</dbReference>
<dbReference type="GO" id="GO:0003700">
    <property type="term" value="F:DNA-binding transcription factor activity"/>
    <property type="evidence" value="ECO:0007669"/>
    <property type="project" value="TreeGrafter"/>
</dbReference>
<evidence type="ECO:0000259" key="5">
    <source>
        <dbReference type="PROSITE" id="PS50977"/>
    </source>
</evidence>
<dbReference type="Pfam" id="PF00440">
    <property type="entry name" value="TetR_N"/>
    <property type="match status" value="1"/>
</dbReference>
<keyword evidence="3" id="KW-0804">Transcription</keyword>
<dbReference type="PANTHER" id="PTHR30055">
    <property type="entry name" value="HTH-TYPE TRANSCRIPTIONAL REGULATOR RUTR"/>
    <property type="match status" value="1"/>
</dbReference>
<dbReference type="PRINTS" id="PR00455">
    <property type="entry name" value="HTHTETR"/>
</dbReference>
<dbReference type="OrthoDB" id="2373640at2"/>
<dbReference type="EMBL" id="QYZD01000004">
    <property type="protein sequence ID" value="RJG25174.1"/>
    <property type="molecule type" value="Genomic_DNA"/>
</dbReference>
<dbReference type="AlphaFoldDB" id="A0A3A3GM80"/>
<accession>A0A3A3GM80</accession>
<comment type="caution">
    <text evidence="6">The sequence shown here is derived from an EMBL/GenBank/DDBJ whole genome shotgun (WGS) entry which is preliminary data.</text>
</comment>
<dbReference type="PROSITE" id="PS50977">
    <property type="entry name" value="HTH_TETR_2"/>
    <property type="match status" value="1"/>
</dbReference>
<organism evidence="6 7">
    <name type="scientific">Paenibacillus thiaminolyticus</name>
    <name type="common">Bacillus thiaminolyticus</name>
    <dbReference type="NCBI Taxonomy" id="49283"/>
    <lineage>
        <taxon>Bacteria</taxon>
        <taxon>Bacillati</taxon>
        <taxon>Bacillota</taxon>
        <taxon>Bacilli</taxon>
        <taxon>Bacillales</taxon>
        <taxon>Paenibacillaceae</taxon>
        <taxon>Paenibacillus</taxon>
    </lineage>
</organism>
<dbReference type="Proteomes" id="UP000266177">
    <property type="component" value="Unassembled WGS sequence"/>
</dbReference>
<proteinExistence type="predicted"/>
<dbReference type="Gene3D" id="1.10.10.60">
    <property type="entry name" value="Homeodomain-like"/>
    <property type="match status" value="1"/>
</dbReference>
<dbReference type="SUPFAM" id="SSF46689">
    <property type="entry name" value="Homeodomain-like"/>
    <property type="match status" value="1"/>
</dbReference>
<dbReference type="RefSeq" id="WP_119792106.1">
    <property type="nucleotide sequence ID" value="NZ_QYZD01000004.1"/>
</dbReference>
<dbReference type="InterPro" id="IPR001647">
    <property type="entry name" value="HTH_TetR"/>
</dbReference>
<evidence type="ECO:0000256" key="4">
    <source>
        <dbReference type="PROSITE-ProRule" id="PRU00335"/>
    </source>
</evidence>
<evidence type="ECO:0000256" key="1">
    <source>
        <dbReference type="ARBA" id="ARBA00023015"/>
    </source>
</evidence>
<feature type="domain" description="HTH tetR-type" evidence="5">
    <location>
        <begin position="14"/>
        <end position="74"/>
    </location>
</feature>
<keyword evidence="1" id="KW-0805">Transcription regulation</keyword>
<evidence type="ECO:0000313" key="6">
    <source>
        <dbReference type="EMBL" id="RJG25174.1"/>
    </source>
</evidence>
<reference evidence="6 7" key="1">
    <citation type="submission" date="2018-09" db="EMBL/GenBank/DDBJ databases">
        <title>Paenibacillus SK2017-BO5.</title>
        <authorList>
            <person name="Piskunova J.V."/>
            <person name="Dubiley S.A."/>
            <person name="Severinov K.V."/>
        </authorList>
    </citation>
    <scope>NUCLEOTIDE SEQUENCE [LARGE SCALE GENOMIC DNA]</scope>
    <source>
        <strain evidence="6 7">BO5</strain>
    </source>
</reference>
<gene>
    <name evidence="6" type="ORF">DQX05_06835</name>
</gene>
<keyword evidence="2 4" id="KW-0238">DNA-binding</keyword>
<dbReference type="GO" id="GO:0000976">
    <property type="term" value="F:transcription cis-regulatory region binding"/>
    <property type="evidence" value="ECO:0007669"/>
    <property type="project" value="TreeGrafter"/>
</dbReference>
<dbReference type="Gene3D" id="1.10.357.10">
    <property type="entry name" value="Tetracycline Repressor, domain 2"/>
    <property type="match status" value="1"/>
</dbReference>
<evidence type="ECO:0000313" key="7">
    <source>
        <dbReference type="Proteomes" id="UP000266177"/>
    </source>
</evidence>